<evidence type="ECO:0000313" key="15">
    <source>
        <dbReference type="Proteomes" id="UP000245712"/>
    </source>
</evidence>
<evidence type="ECO:0000256" key="7">
    <source>
        <dbReference type="ARBA" id="ARBA00023136"/>
    </source>
</evidence>
<keyword evidence="6 11" id="KW-0798">TonB box</keyword>
<evidence type="ECO:0000256" key="11">
    <source>
        <dbReference type="RuleBase" id="RU003357"/>
    </source>
</evidence>
<evidence type="ECO:0000256" key="10">
    <source>
        <dbReference type="PROSITE-ProRule" id="PRU01360"/>
    </source>
</evidence>
<proteinExistence type="inferred from homology"/>
<keyword evidence="4 10" id="KW-1134">Transmembrane beta strand</keyword>
<dbReference type="Gene3D" id="2.170.130.10">
    <property type="entry name" value="TonB-dependent receptor, plug domain"/>
    <property type="match status" value="1"/>
</dbReference>
<keyword evidence="3 10" id="KW-0813">Transport</keyword>
<dbReference type="Gene3D" id="2.40.170.20">
    <property type="entry name" value="TonB-dependent receptor, beta-barrel domain"/>
    <property type="match status" value="1"/>
</dbReference>
<evidence type="ECO:0000256" key="6">
    <source>
        <dbReference type="ARBA" id="ARBA00023077"/>
    </source>
</evidence>
<dbReference type="NCBIfam" id="TIGR01783">
    <property type="entry name" value="TonB-siderophor"/>
    <property type="match status" value="1"/>
</dbReference>
<comment type="subcellular location">
    <subcellularLocation>
        <location evidence="1 10">Cell outer membrane</location>
        <topology evidence="1 10">Multi-pass membrane protein</topology>
    </subcellularLocation>
</comment>
<dbReference type="Pfam" id="PF07715">
    <property type="entry name" value="Plug"/>
    <property type="match status" value="1"/>
</dbReference>
<dbReference type="EMBL" id="QEOB01000003">
    <property type="protein sequence ID" value="PVX85592.1"/>
    <property type="molecule type" value="Genomic_DNA"/>
</dbReference>
<dbReference type="PANTHER" id="PTHR32552">
    <property type="entry name" value="FERRICHROME IRON RECEPTOR-RELATED"/>
    <property type="match status" value="1"/>
</dbReference>
<keyword evidence="9 10" id="KW-0998">Cell outer membrane</keyword>
<dbReference type="Proteomes" id="UP000245712">
    <property type="component" value="Unassembled WGS sequence"/>
</dbReference>
<dbReference type="InterPro" id="IPR037066">
    <property type="entry name" value="Plug_dom_sf"/>
</dbReference>
<evidence type="ECO:0000259" key="12">
    <source>
        <dbReference type="Pfam" id="PF00593"/>
    </source>
</evidence>
<dbReference type="Pfam" id="PF00593">
    <property type="entry name" value="TonB_dep_Rec_b-barrel"/>
    <property type="match status" value="1"/>
</dbReference>
<evidence type="ECO:0000259" key="13">
    <source>
        <dbReference type="Pfam" id="PF07715"/>
    </source>
</evidence>
<dbReference type="SUPFAM" id="SSF56935">
    <property type="entry name" value="Porins"/>
    <property type="match status" value="1"/>
</dbReference>
<evidence type="ECO:0000256" key="5">
    <source>
        <dbReference type="ARBA" id="ARBA00022692"/>
    </source>
</evidence>
<evidence type="ECO:0000256" key="3">
    <source>
        <dbReference type="ARBA" id="ARBA00022448"/>
    </source>
</evidence>
<evidence type="ECO:0000256" key="2">
    <source>
        <dbReference type="ARBA" id="ARBA00009810"/>
    </source>
</evidence>
<keyword evidence="5 10" id="KW-0812">Transmembrane</keyword>
<feature type="domain" description="TonB-dependent receptor plug" evidence="13">
    <location>
        <begin position="101"/>
        <end position="199"/>
    </location>
</feature>
<protein>
    <submittedName>
        <fullName evidence="14">Outer membrane receptor for ferric coprogen and ferric-rhodotorulic acid</fullName>
    </submittedName>
</protein>
<dbReference type="PROSITE" id="PS52016">
    <property type="entry name" value="TONB_DEPENDENT_REC_3"/>
    <property type="match status" value="1"/>
</dbReference>
<sequence length="741" mass="80772">MTTRIDHRGARRAPASGWWRLAPHRVTRAAPRFALTMTPLAFAALSLASPWARAQTAPAANGEVLPAVTVSGANDADATTEGSGSYAAKKVTIGGKVAQSIKETPNSVSVLTRQQMDDQNVTTIQDALRYVTGVSSIDYGDGTAYFRARGSQLGIEFDGVPTLSGLQYQLQFDLAMYDRVEILRGPGGSIDGMGEPGGVVNLVRKRPQDQFHLATETQVDSFGSVRQMIDVTGPLNKDGTVRARAVLVGGDGTQSIDRTRSKEVMAYGALDWDLTPRTTLSLSGGYQVSPISGIDYGAGGVLNSTRTALTGRVPSSFTQNFSPSWNYAYTSLQEGNANLVHRFENDWQSSTTLFYRHELSKAYYAYSGPGATADGLARFGDQRQRTSYDWFGADSNVSGPIRLFGQTHTLTIGANYSVMTSSAQSGYLALTGPYGGAFSLYDPNAVPAVDVPYTFGTNHRTVQYGVYAQARIKLADPLTLVLGGREAFLQDRTQSTLPSVTDWTTNAQINHRFLPSAGLLWDIVPSLTAYANYARFLDAQTESTYSGAGLPPRSGEQYEVGVKGSFLNGRLNANAALFRIDDNNRAVADPAHQYYYVSAGKARDQGVELEVTGQPMPDWNVYAGYTYLNAHYENDSPDLTDGTDPKHLFKLWTKYTFSRGALRGFSVGGGMLAQTRISRGVEQGGYAIFNAQIGYRFNKHVEASLQLNNVFNREYYIRPPSTYYSVFGDTRNVMLTVRSDF</sequence>
<dbReference type="InterPro" id="IPR036942">
    <property type="entry name" value="Beta-barrel_TonB_sf"/>
</dbReference>
<evidence type="ECO:0000256" key="8">
    <source>
        <dbReference type="ARBA" id="ARBA00023170"/>
    </source>
</evidence>
<gene>
    <name evidence="14" type="ORF">C7402_103169</name>
</gene>
<evidence type="ECO:0000256" key="9">
    <source>
        <dbReference type="ARBA" id="ARBA00023237"/>
    </source>
</evidence>
<comment type="similarity">
    <text evidence="2 10 11">Belongs to the TonB-dependent receptor family.</text>
</comment>
<evidence type="ECO:0000256" key="4">
    <source>
        <dbReference type="ARBA" id="ARBA00022452"/>
    </source>
</evidence>
<feature type="domain" description="TonB-dependent receptor-like beta-barrel" evidence="12">
    <location>
        <begin position="315"/>
        <end position="710"/>
    </location>
</feature>
<dbReference type="InterPro" id="IPR039426">
    <property type="entry name" value="TonB-dep_rcpt-like"/>
</dbReference>
<keyword evidence="8 14" id="KW-0675">Receptor</keyword>
<evidence type="ECO:0000313" key="14">
    <source>
        <dbReference type="EMBL" id="PVX85592.1"/>
    </source>
</evidence>
<dbReference type="InterPro" id="IPR000531">
    <property type="entry name" value="Beta-barrel_TonB"/>
</dbReference>
<dbReference type="InterPro" id="IPR012910">
    <property type="entry name" value="Plug_dom"/>
</dbReference>
<keyword evidence="7 10" id="KW-0472">Membrane</keyword>
<dbReference type="RefSeq" id="WP_116610130.1">
    <property type="nucleotide sequence ID" value="NZ_QEOB01000003.1"/>
</dbReference>
<name>A0ABX5KXR2_9BURK</name>
<accession>A0ABX5KXR2</accession>
<dbReference type="PANTHER" id="PTHR32552:SF74">
    <property type="entry name" value="HYDROXAMATE SIDEROPHORE RECEPTOR FHUE"/>
    <property type="match status" value="1"/>
</dbReference>
<reference evidence="14 15" key="1">
    <citation type="submission" date="2018-05" db="EMBL/GenBank/DDBJ databases">
        <title>Genomic Encyclopedia of Type Strains, Phase IV (KMG-V): Genome sequencing to study the core and pangenomes of soil and plant-associated prokaryotes.</title>
        <authorList>
            <person name="Whitman W."/>
        </authorList>
    </citation>
    <scope>NUCLEOTIDE SEQUENCE [LARGE SCALE GENOMIC DNA]</scope>
    <source>
        <strain evidence="14 15">SCZa-39</strain>
    </source>
</reference>
<organism evidence="14 15">
    <name type="scientific">Paraburkholderia unamae</name>
    <dbReference type="NCBI Taxonomy" id="219649"/>
    <lineage>
        <taxon>Bacteria</taxon>
        <taxon>Pseudomonadati</taxon>
        <taxon>Pseudomonadota</taxon>
        <taxon>Betaproteobacteria</taxon>
        <taxon>Burkholderiales</taxon>
        <taxon>Burkholderiaceae</taxon>
        <taxon>Paraburkholderia</taxon>
    </lineage>
</organism>
<evidence type="ECO:0000256" key="1">
    <source>
        <dbReference type="ARBA" id="ARBA00004571"/>
    </source>
</evidence>
<dbReference type="CDD" id="cd01347">
    <property type="entry name" value="ligand_gated_channel"/>
    <property type="match status" value="1"/>
</dbReference>
<keyword evidence="15" id="KW-1185">Reference proteome</keyword>
<comment type="caution">
    <text evidence="14">The sequence shown here is derived from an EMBL/GenBank/DDBJ whole genome shotgun (WGS) entry which is preliminary data.</text>
</comment>
<dbReference type="InterPro" id="IPR010105">
    <property type="entry name" value="TonB_sidphr_rcpt"/>
</dbReference>